<dbReference type="PANTHER" id="PTHR33143">
    <property type="entry name" value="F16F4.1 PROTEIN-RELATED"/>
    <property type="match status" value="1"/>
</dbReference>
<name>A0A8T2QP35_CERRI</name>
<feature type="compositionally biased region" description="Polar residues" evidence="1">
    <location>
        <begin position="70"/>
        <end position="88"/>
    </location>
</feature>
<evidence type="ECO:0000313" key="4">
    <source>
        <dbReference type="Proteomes" id="UP000825935"/>
    </source>
</evidence>
<comment type="caution">
    <text evidence="3">The sequence shown here is derived from an EMBL/GenBank/DDBJ whole genome shotgun (WGS) entry which is preliminary data.</text>
</comment>
<feature type="domain" description="VQ" evidence="2">
    <location>
        <begin position="37"/>
        <end position="62"/>
    </location>
</feature>
<accession>A0A8T2QP35</accession>
<feature type="region of interest" description="Disordered" evidence="1">
    <location>
        <begin position="59"/>
        <end position="94"/>
    </location>
</feature>
<reference evidence="3" key="1">
    <citation type="submission" date="2021-08" db="EMBL/GenBank/DDBJ databases">
        <title>WGS assembly of Ceratopteris richardii.</title>
        <authorList>
            <person name="Marchant D.B."/>
            <person name="Chen G."/>
            <person name="Jenkins J."/>
            <person name="Shu S."/>
            <person name="Leebens-Mack J."/>
            <person name="Grimwood J."/>
            <person name="Schmutz J."/>
            <person name="Soltis P."/>
            <person name="Soltis D."/>
            <person name="Chen Z.-H."/>
        </authorList>
    </citation>
    <scope>NUCLEOTIDE SEQUENCE</scope>
    <source>
        <strain evidence="3">Whitten #5841</strain>
        <tissue evidence="3">Leaf</tissue>
    </source>
</reference>
<proteinExistence type="predicted"/>
<dbReference type="InterPro" id="IPR039607">
    <property type="entry name" value="VQ_8/17/18/20/21/25"/>
</dbReference>
<evidence type="ECO:0000313" key="3">
    <source>
        <dbReference type="EMBL" id="KAH7285596.1"/>
    </source>
</evidence>
<dbReference type="EMBL" id="CM035438">
    <property type="protein sequence ID" value="KAH7285596.1"/>
    <property type="molecule type" value="Genomic_DNA"/>
</dbReference>
<dbReference type="AlphaFoldDB" id="A0A8T2QP35"/>
<evidence type="ECO:0000259" key="2">
    <source>
        <dbReference type="Pfam" id="PF05678"/>
    </source>
</evidence>
<gene>
    <name evidence="3" type="ORF">KP509_33G036000</name>
</gene>
<keyword evidence="4" id="KW-1185">Reference proteome</keyword>
<organism evidence="3 4">
    <name type="scientific">Ceratopteris richardii</name>
    <name type="common">Triangle waterfern</name>
    <dbReference type="NCBI Taxonomy" id="49495"/>
    <lineage>
        <taxon>Eukaryota</taxon>
        <taxon>Viridiplantae</taxon>
        <taxon>Streptophyta</taxon>
        <taxon>Embryophyta</taxon>
        <taxon>Tracheophyta</taxon>
        <taxon>Polypodiopsida</taxon>
        <taxon>Polypodiidae</taxon>
        <taxon>Polypodiales</taxon>
        <taxon>Pteridineae</taxon>
        <taxon>Pteridaceae</taxon>
        <taxon>Parkerioideae</taxon>
        <taxon>Ceratopteris</taxon>
    </lineage>
</organism>
<dbReference type="PANTHER" id="PTHR33143:SF6">
    <property type="entry name" value="OS08G0102900 PROTEIN"/>
    <property type="match status" value="1"/>
</dbReference>
<protein>
    <recommendedName>
        <fullName evidence="2">VQ domain-containing protein</fullName>
    </recommendedName>
</protein>
<sequence>MKRQLEQQKLKLPPLKSVRQESPAALPHQRQPVIVYTYSPKIIKVDACDFMRLVQTLTGQSSEAGKKASPTVSEQPTDTHQSISSRGSEASVLTEDVPDEAHSAFCDKTPDIYIGPEAAAIDNADNSAVNAMPSTIKLLPPFAKPSMFPSRCASQEDIFSYSTSSRITERADPASTSLLSPSFFHLSACPSSFWNQLSARSMILLIVSSQCTKLEQPMHAFLHEPIQKRLISLSYNPLGGR</sequence>
<dbReference type="GO" id="GO:0005634">
    <property type="term" value="C:nucleus"/>
    <property type="evidence" value="ECO:0007669"/>
    <property type="project" value="TreeGrafter"/>
</dbReference>
<dbReference type="Pfam" id="PF05678">
    <property type="entry name" value="VQ"/>
    <property type="match status" value="1"/>
</dbReference>
<feature type="region of interest" description="Disordered" evidence="1">
    <location>
        <begin position="1"/>
        <end position="26"/>
    </location>
</feature>
<dbReference type="Proteomes" id="UP000825935">
    <property type="component" value="Chromosome 33"/>
</dbReference>
<dbReference type="InterPro" id="IPR008889">
    <property type="entry name" value="VQ"/>
</dbReference>
<evidence type="ECO:0000256" key="1">
    <source>
        <dbReference type="SAM" id="MobiDB-lite"/>
    </source>
</evidence>
<dbReference type="OrthoDB" id="1917757at2759"/>